<reference evidence="2" key="1">
    <citation type="submission" date="2019-11" db="EMBL/GenBank/DDBJ databases">
        <authorList>
            <person name="Feng L."/>
        </authorList>
    </citation>
    <scope>NUCLEOTIDE SEQUENCE</scope>
    <source>
        <strain evidence="2">FplautiiLFYP42</strain>
    </source>
</reference>
<name>A0A6N3DCT4_FLAPL</name>
<proteinExistence type="predicted"/>
<protein>
    <submittedName>
        <fullName evidence="2">Sigma-70, region 4</fullName>
    </submittedName>
</protein>
<dbReference type="AlphaFoldDB" id="A0A6N3DCT4"/>
<dbReference type="InterPro" id="IPR013324">
    <property type="entry name" value="RNA_pol_sigma_r3/r4-like"/>
</dbReference>
<evidence type="ECO:0000259" key="1">
    <source>
        <dbReference type="Pfam" id="PF08281"/>
    </source>
</evidence>
<dbReference type="GO" id="GO:0006352">
    <property type="term" value="P:DNA-templated transcription initiation"/>
    <property type="evidence" value="ECO:0007669"/>
    <property type="project" value="InterPro"/>
</dbReference>
<dbReference type="InterPro" id="IPR013249">
    <property type="entry name" value="RNA_pol_sigma70_r4_t2"/>
</dbReference>
<evidence type="ECO:0000313" key="2">
    <source>
        <dbReference type="EMBL" id="VYU26242.1"/>
    </source>
</evidence>
<gene>
    <name evidence="2" type="ORF">FPLFYP42_01750</name>
</gene>
<dbReference type="InterPro" id="IPR036388">
    <property type="entry name" value="WH-like_DNA-bd_sf"/>
</dbReference>
<sequence>MQIIKIHNYYNEINRVPVDDQVYGEWEEMRREWDRLRKREAYHQCRVPNYAMDYFAAQGESIEDQLIREHESKCLYEAIMHLTPTEQRRVRMFMENMSYADIARAESCSQQASRMSLLKAFRKLRRLLEGRI</sequence>
<dbReference type="Pfam" id="PF08281">
    <property type="entry name" value="Sigma70_r4_2"/>
    <property type="match status" value="1"/>
</dbReference>
<feature type="domain" description="RNA polymerase sigma factor 70 region 4 type 2" evidence="1">
    <location>
        <begin position="73"/>
        <end position="124"/>
    </location>
</feature>
<accession>A0A6N3DCT4</accession>
<dbReference type="GO" id="GO:0016987">
    <property type="term" value="F:sigma factor activity"/>
    <property type="evidence" value="ECO:0007669"/>
    <property type="project" value="InterPro"/>
</dbReference>
<dbReference type="GO" id="GO:0003677">
    <property type="term" value="F:DNA binding"/>
    <property type="evidence" value="ECO:0007669"/>
    <property type="project" value="InterPro"/>
</dbReference>
<dbReference type="SUPFAM" id="SSF88659">
    <property type="entry name" value="Sigma3 and sigma4 domains of RNA polymerase sigma factors"/>
    <property type="match status" value="1"/>
</dbReference>
<organism evidence="2">
    <name type="scientific">Flavonifractor plautii</name>
    <name type="common">Fusobacterium plautii</name>
    <dbReference type="NCBI Taxonomy" id="292800"/>
    <lineage>
        <taxon>Bacteria</taxon>
        <taxon>Bacillati</taxon>
        <taxon>Bacillota</taxon>
        <taxon>Clostridia</taxon>
        <taxon>Eubacteriales</taxon>
        <taxon>Oscillospiraceae</taxon>
        <taxon>Flavonifractor</taxon>
    </lineage>
</organism>
<dbReference type="Gene3D" id="1.10.10.10">
    <property type="entry name" value="Winged helix-like DNA-binding domain superfamily/Winged helix DNA-binding domain"/>
    <property type="match status" value="1"/>
</dbReference>
<dbReference type="EMBL" id="CACRUB010000031">
    <property type="protein sequence ID" value="VYU26242.1"/>
    <property type="molecule type" value="Genomic_DNA"/>
</dbReference>